<dbReference type="InterPro" id="IPR002110">
    <property type="entry name" value="Ankyrin_rpt"/>
</dbReference>
<accession>A0A9P4N3S1</accession>
<name>A0A9P4N3S1_9PLEO</name>
<dbReference type="Gene3D" id="1.25.40.20">
    <property type="entry name" value="Ankyrin repeat-containing domain"/>
    <property type="match status" value="1"/>
</dbReference>
<evidence type="ECO:0000313" key="3">
    <source>
        <dbReference type="Proteomes" id="UP000800093"/>
    </source>
</evidence>
<dbReference type="PROSITE" id="PS50088">
    <property type="entry name" value="ANK_REPEAT"/>
    <property type="match status" value="1"/>
</dbReference>
<dbReference type="EMBL" id="ML986585">
    <property type="protein sequence ID" value="KAF2268815.1"/>
    <property type="molecule type" value="Genomic_DNA"/>
</dbReference>
<reference evidence="3" key="1">
    <citation type="journal article" date="2020" name="Stud. Mycol.">
        <title>101 Dothideomycetes genomes: A test case for predicting lifestyles and emergence of pathogens.</title>
        <authorList>
            <person name="Haridas S."/>
            <person name="Albert R."/>
            <person name="Binder M."/>
            <person name="Bloem J."/>
            <person name="LaButti K."/>
            <person name="Salamov A."/>
            <person name="Andreopoulos B."/>
            <person name="Baker S."/>
            <person name="Barry K."/>
            <person name="Bills G."/>
            <person name="Bluhm B."/>
            <person name="Cannon C."/>
            <person name="Castanera R."/>
            <person name="Culley D."/>
            <person name="Daum C."/>
            <person name="Ezra D."/>
            <person name="Gonzalez J."/>
            <person name="Henrissat B."/>
            <person name="Kuo A."/>
            <person name="Liang C."/>
            <person name="Lipzen A."/>
            <person name="Lutzoni F."/>
            <person name="Magnuson J."/>
            <person name="Mondo S."/>
            <person name="Nolan M."/>
            <person name="Ohm R."/>
            <person name="Pangilinan J."/>
            <person name="Park H.-J."/>
            <person name="Ramirez L."/>
            <person name="Alfaro M."/>
            <person name="Sun H."/>
            <person name="Tritt A."/>
            <person name="Yoshinaga Y."/>
            <person name="Zwiers L.-H."/>
            <person name="Turgeon B."/>
            <person name="Goodwin S."/>
            <person name="Spatafora J."/>
            <person name="Crous P."/>
            <person name="Grigoriev I."/>
        </authorList>
    </citation>
    <scope>NUCLEOTIDE SEQUENCE [LARGE SCALE GENOMIC DNA]</scope>
    <source>
        <strain evidence="3">CBS 304.66</strain>
    </source>
</reference>
<organism evidence="2 3">
    <name type="scientific">Lojkania enalia</name>
    <dbReference type="NCBI Taxonomy" id="147567"/>
    <lineage>
        <taxon>Eukaryota</taxon>
        <taxon>Fungi</taxon>
        <taxon>Dikarya</taxon>
        <taxon>Ascomycota</taxon>
        <taxon>Pezizomycotina</taxon>
        <taxon>Dothideomycetes</taxon>
        <taxon>Pleosporomycetidae</taxon>
        <taxon>Pleosporales</taxon>
        <taxon>Pleosporales incertae sedis</taxon>
        <taxon>Lojkania</taxon>
    </lineage>
</organism>
<keyword evidence="1" id="KW-0040">ANK repeat</keyword>
<protein>
    <submittedName>
        <fullName evidence="2">Uncharacterized protein</fullName>
    </submittedName>
</protein>
<comment type="caution">
    <text evidence="2">The sequence shown here is derived from an EMBL/GenBank/DDBJ whole genome shotgun (WGS) entry which is preliminary data.</text>
</comment>
<evidence type="ECO:0000313" key="2">
    <source>
        <dbReference type="EMBL" id="KAF2268815.1"/>
    </source>
</evidence>
<dbReference type="InterPro" id="IPR036770">
    <property type="entry name" value="Ankyrin_rpt-contain_sf"/>
</dbReference>
<dbReference type="SUPFAM" id="SSF48403">
    <property type="entry name" value="Ankyrin repeat"/>
    <property type="match status" value="1"/>
</dbReference>
<keyword evidence="3" id="KW-1185">Reference proteome</keyword>
<evidence type="ECO:0000256" key="1">
    <source>
        <dbReference type="PROSITE-ProRule" id="PRU00023"/>
    </source>
</evidence>
<dbReference type="OrthoDB" id="626167at2759"/>
<feature type="repeat" description="ANK" evidence="1">
    <location>
        <begin position="30"/>
        <end position="62"/>
    </location>
</feature>
<dbReference type="AlphaFoldDB" id="A0A9P4N3S1"/>
<dbReference type="Proteomes" id="UP000800093">
    <property type="component" value="Unassembled WGS sequence"/>
</dbReference>
<gene>
    <name evidence="2" type="ORF">CC78DRAFT_575801</name>
</gene>
<sequence length="103" mass="11608">MCISDCKDATSEIFGEIVYYSAYINRNNKYGHTPLLSVVRIRLFEVVGLLLSKGADMSTTAPFRLNLVPGKEASIFSLLAWKDEPFEDERDKALLFLPEMSSL</sequence>
<proteinExistence type="predicted"/>